<gene>
    <name evidence="2" type="ORF">WG929_01280</name>
</gene>
<keyword evidence="3" id="KW-1185">Reference proteome</keyword>
<evidence type="ECO:0000313" key="2">
    <source>
        <dbReference type="EMBL" id="MFK4751029.1"/>
    </source>
</evidence>
<protein>
    <recommendedName>
        <fullName evidence="4">Outer membrane protein beta-barrel domain-containing protein</fullName>
    </recommendedName>
</protein>
<organism evidence="2 3">
    <name type="scientific">Oceanobacter antarcticus</name>
    <dbReference type="NCBI Taxonomy" id="3133425"/>
    <lineage>
        <taxon>Bacteria</taxon>
        <taxon>Pseudomonadati</taxon>
        <taxon>Pseudomonadota</taxon>
        <taxon>Gammaproteobacteria</taxon>
        <taxon>Oceanospirillales</taxon>
        <taxon>Oceanospirillaceae</taxon>
        <taxon>Oceanobacter</taxon>
    </lineage>
</organism>
<keyword evidence="1" id="KW-0732">Signal</keyword>
<accession>A0ABW8NDJ9</accession>
<evidence type="ECO:0008006" key="4">
    <source>
        <dbReference type="Google" id="ProtNLM"/>
    </source>
</evidence>
<evidence type="ECO:0000313" key="3">
    <source>
        <dbReference type="Proteomes" id="UP001620597"/>
    </source>
</evidence>
<proteinExistence type="predicted"/>
<name>A0ABW8NDJ9_9GAMM</name>
<dbReference type="RefSeq" id="WP_416204556.1">
    <property type="nucleotide sequence ID" value="NZ_JBBKTX010000001.1"/>
</dbReference>
<dbReference type="EMBL" id="JBBKTX010000001">
    <property type="protein sequence ID" value="MFK4751029.1"/>
    <property type="molecule type" value="Genomic_DNA"/>
</dbReference>
<feature type="chain" id="PRO_5047503877" description="Outer membrane protein beta-barrel domain-containing protein" evidence="1">
    <location>
        <begin position="20"/>
        <end position="224"/>
    </location>
</feature>
<sequence>MLRIVLMVSLVLTSGVTLAAEVRIHTPQPSWSSLPVVTSDNRTYSGFNRGFNPYFDAAYGLSVLNWPKTEWQRANEPDGSSRHAVVGRFFRVGGGISWRSILSGGMNVWLWNADDNKSTTDSDERSSNTVYQQDGAAFSWNVRAMLPIKPGQGPWFGYGRMCLRASATSIDAAREVSGCTPMWQAGLSLGGFGSRAVSLYLEYDRAHFEEVHSYAISAGLRGVF</sequence>
<comment type="caution">
    <text evidence="2">The sequence shown here is derived from an EMBL/GenBank/DDBJ whole genome shotgun (WGS) entry which is preliminary data.</text>
</comment>
<feature type="signal peptide" evidence="1">
    <location>
        <begin position="1"/>
        <end position="19"/>
    </location>
</feature>
<reference evidence="2 3" key="1">
    <citation type="submission" date="2024-03" db="EMBL/GenBank/DDBJ databases">
        <title>High-quality draft genome sequence of Oceanobacter sp. wDCs-4.</title>
        <authorList>
            <person name="Dong C."/>
        </authorList>
    </citation>
    <scope>NUCLEOTIDE SEQUENCE [LARGE SCALE GENOMIC DNA]</scope>
    <source>
        <strain evidence="3">wDCs-4</strain>
    </source>
</reference>
<evidence type="ECO:0000256" key="1">
    <source>
        <dbReference type="SAM" id="SignalP"/>
    </source>
</evidence>
<dbReference type="Proteomes" id="UP001620597">
    <property type="component" value="Unassembled WGS sequence"/>
</dbReference>